<dbReference type="RefSeq" id="WP_343763711.1">
    <property type="nucleotide sequence ID" value="NZ_BAAACG010000019.1"/>
</dbReference>
<dbReference type="InterPro" id="IPR036237">
    <property type="entry name" value="Xyl_isomerase-like_sf"/>
</dbReference>
<dbReference type="EMBL" id="BAAACG010000019">
    <property type="protein sequence ID" value="GAA0746687.1"/>
    <property type="molecule type" value="Genomic_DNA"/>
</dbReference>
<dbReference type="Pfam" id="PF03851">
    <property type="entry name" value="UvdE"/>
    <property type="match status" value="1"/>
</dbReference>
<evidence type="ECO:0000256" key="2">
    <source>
        <dbReference type="ARBA" id="ARBA00022759"/>
    </source>
</evidence>
<keyword evidence="4" id="KW-0228">DNA excision</keyword>
<dbReference type="PANTHER" id="PTHR31290">
    <property type="entry name" value="UV-DAMAGE ENDONUCLEASE"/>
    <property type="match status" value="1"/>
</dbReference>
<evidence type="ECO:0000256" key="3">
    <source>
        <dbReference type="ARBA" id="ARBA00022763"/>
    </source>
</evidence>
<gene>
    <name evidence="8" type="ORF">GCM10008906_34610</name>
</gene>
<sequence>MKIGYACTPLTIKASNSRRFILKNFNKKNFYKVTKENIDDLYKILNYNIKNNIHMFRISSDIIPFGSHSINDIDWWNLFKDELNLCEKYAKENNIRLSMHPGQYTVLNSPSENIVLNSIRDIEYHTKFLDSLNLDYTNKIILHVGGVYGDKKSAMKRFQDNFKRLSDSAKKRLTIENDERNYNIEEVLYIANNINIPVIFDNLHYHLNKKTVKLESIEKILENVKSTWSSNDGNMKLHYSDQSTNKKLGAHSNFVYTKNFLDYYNKIKKFNPDIMIEVKDKEISAIKCIHCTNKNIDFKKDHNFLCREWSKYKYILMEKNYKSYKECSKIVNSNLENKRINFYKFIDSCMLKPLDEKNYKNTLLHVYGYIKNKATEKEKVNFFKLYETNDIKKAKKYLHRLCKKYNIVYLLKSYYFLKQYN</sequence>
<dbReference type="PANTHER" id="PTHR31290:SF5">
    <property type="entry name" value="UV-DAMAGE ENDONUCLEASE"/>
    <property type="match status" value="1"/>
</dbReference>
<comment type="caution">
    <text evidence="8">The sequence shown here is derived from an EMBL/GenBank/DDBJ whole genome shotgun (WGS) entry which is preliminary data.</text>
</comment>
<reference evidence="8 9" key="1">
    <citation type="journal article" date="2019" name="Int. J. Syst. Evol. Microbiol.">
        <title>The Global Catalogue of Microorganisms (GCM) 10K type strain sequencing project: providing services to taxonomists for standard genome sequencing and annotation.</title>
        <authorList>
            <consortium name="The Broad Institute Genomics Platform"/>
            <consortium name="The Broad Institute Genome Sequencing Center for Infectious Disease"/>
            <person name="Wu L."/>
            <person name="Ma J."/>
        </authorList>
    </citation>
    <scope>NUCLEOTIDE SEQUENCE [LARGE SCALE GENOMIC DNA]</scope>
    <source>
        <strain evidence="8 9">JCM 1407</strain>
    </source>
</reference>
<protein>
    <recommendedName>
        <fullName evidence="7">DUF1722 domain-containing protein</fullName>
    </recommendedName>
</protein>
<dbReference type="SUPFAM" id="SSF51658">
    <property type="entry name" value="Xylose isomerase-like"/>
    <property type="match status" value="1"/>
</dbReference>
<keyword evidence="5" id="KW-0378">Hydrolase</keyword>
<dbReference type="Pfam" id="PF08349">
    <property type="entry name" value="DUF1722"/>
    <property type="match status" value="1"/>
</dbReference>
<evidence type="ECO:0000256" key="5">
    <source>
        <dbReference type="ARBA" id="ARBA00022801"/>
    </source>
</evidence>
<keyword evidence="2" id="KW-0255">Endonuclease</keyword>
<dbReference type="InterPro" id="IPR013560">
    <property type="entry name" value="DUF1722"/>
</dbReference>
<dbReference type="Gene3D" id="3.20.20.150">
    <property type="entry name" value="Divalent-metal-dependent TIM barrel enzymes"/>
    <property type="match status" value="1"/>
</dbReference>
<name>A0ABN1JU21_9CLOT</name>
<keyword evidence="9" id="KW-1185">Reference proteome</keyword>
<dbReference type="Proteomes" id="UP001501510">
    <property type="component" value="Unassembled WGS sequence"/>
</dbReference>
<keyword evidence="3" id="KW-0227">DNA damage</keyword>
<evidence type="ECO:0000256" key="4">
    <source>
        <dbReference type="ARBA" id="ARBA00022769"/>
    </source>
</evidence>
<proteinExistence type="predicted"/>
<dbReference type="InterPro" id="IPR004601">
    <property type="entry name" value="UvdE"/>
</dbReference>
<evidence type="ECO:0000313" key="9">
    <source>
        <dbReference type="Proteomes" id="UP001501510"/>
    </source>
</evidence>
<dbReference type="NCBIfam" id="TIGR00629">
    <property type="entry name" value="uvde"/>
    <property type="match status" value="1"/>
</dbReference>
<organism evidence="8 9">
    <name type="scientific">Clostridium oceanicum</name>
    <dbReference type="NCBI Taxonomy" id="1543"/>
    <lineage>
        <taxon>Bacteria</taxon>
        <taxon>Bacillati</taxon>
        <taxon>Bacillota</taxon>
        <taxon>Clostridia</taxon>
        <taxon>Eubacteriales</taxon>
        <taxon>Clostridiaceae</taxon>
        <taxon>Clostridium</taxon>
    </lineage>
</organism>
<evidence type="ECO:0000256" key="6">
    <source>
        <dbReference type="ARBA" id="ARBA00023204"/>
    </source>
</evidence>
<accession>A0ABN1JU21</accession>
<keyword evidence="1" id="KW-0540">Nuclease</keyword>
<evidence type="ECO:0000256" key="1">
    <source>
        <dbReference type="ARBA" id="ARBA00022722"/>
    </source>
</evidence>
<feature type="domain" description="DUF1722" evidence="7">
    <location>
        <begin position="313"/>
        <end position="416"/>
    </location>
</feature>
<evidence type="ECO:0000313" key="8">
    <source>
        <dbReference type="EMBL" id="GAA0746687.1"/>
    </source>
</evidence>
<evidence type="ECO:0000259" key="7">
    <source>
        <dbReference type="Pfam" id="PF08349"/>
    </source>
</evidence>
<keyword evidence="6" id="KW-0234">DNA repair</keyword>